<proteinExistence type="predicted"/>
<dbReference type="AlphaFoldDB" id="F2UDA9"/>
<feature type="region of interest" description="Disordered" evidence="1">
    <location>
        <begin position="415"/>
        <end position="445"/>
    </location>
</feature>
<sequence>MIHSSTTLDTARPPIQQQMAEPLRPSTPEPRLRPSLIPRHVDAINSPPRMIHTIGIARNGHRRVRPHPRRATPSSSALSSSSSSSLSRRARLDSEDDRGGSSMRTRRRSGRSRSPLQFRPRSRLDSWGDSGDDDERRRRPRTIIVRRNLMDQQQSEGHTGRQATGTSQHGAETRETPVQPQATTPATVTAAASRDQQAWPPLIRPSPVLRPVALYDVRHHQRHAIDTSATISHKHDDTRVQGMVWVPPSLSSSTASSTTSSTTSSASSSECKPVFFDIKAPMALDRRGAFTANSTCRVSAGRVHDQDEDTVQGDMARLSLTTAQHSNKGNSSNSSSSNSSNSNNSNNSKTKTGLVTVDSGESDCGTDAATKACCKPLANDNNSDEAGTRSFEGKLMADDGVDGGDVIASARRSLHALQQQQRQKRAGNKPTLQFRPLSRTASHSP</sequence>
<name>F2UDA9_SALR5</name>
<feature type="compositionally biased region" description="Polar residues" evidence="1">
    <location>
        <begin position="1"/>
        <end position="19"/>
    </location>
</feature>
<feature type="compositionally biased region" description="Low complexity" evidence="1">
    <location>
        <begin position="251"/>
        <end position="269"/>
    </location>
</feature>
<protein>
    <submittedName>
        <fullName evidence="2">Uncharacterized protein</fullName>
    </submittedName>
</protein>
<evidence type="ECO:0000313" key="2">
    <source>
        <dbReference type="EMBL" id="EGD74604.1"/>
    </source>
</evidence>
<gene>
    <name evidence="2" type="ORF">PTSG_05967</name>
</gene>
<organism evidence="3">
    <name type="scientific">Salpingoeca rosetta (strain ATCC 50818 / BSB-021)</name>
    <dbReference type="NCBI Taxonomy" id="946362"/>
    <lineage>
        <taxon>Eukaryota</taxon>
        <taxon>Choanoflagellata</taxon>
        <taxon>Craspedida</taxon>
        <taxon>Salpingoecidae</taxon>
        <taxon>Salpingoeca</taxon>
    </lineage>
</organism>
<dbReference type="Proteomes" id="UP000007799">
    <property type="component" value="Unassembled WGS sequence"/>
</dbReference>
<evidence type="ECO:0000256" key="1">
    <source>
        <dbReference type="SAM" id="MobiDB-lite"/>
    </source>
</evidence>
<reference evidence="2" key="1">
    <citation type="submission" date="2009-08" db="EMBL/GenBank/DDBJ databases">
        <title>Annotation of Salpingoeca rosetta.</title>
        <authorList>
            <consortium name="The Broad Institute Genome Sequencing Platform"/>
            <person name="Russ C."/>
            <person name="Cuomo C."/>
            <person name="Burger G."/>
            <person name="Gray M.W."/>
            <person name="Holland P.W.H."/>
            <person name="King N."/>
            <person name="Lang F.B.F."/>
            <person name="Roger A.J."/>
            <person name="Ruiz-Trillo I."/>
            <person name="Young S.K."/>
            <person name="Zeng Q."/>
            <person name="Gargeya S."/>
            <person name="Alvarado L."/>
            <person name="Berlin A."/>
            <person name="Chapman S.B."/>
            <person name="Chen Z."/>
            <person name="Freedman E."/>
            <person name="Gellesch M."/>
            <person name="Goldberg J."/>
            <person name="Griggs A."/>
            <person name="Gujja S."/>
            <person name="Heilman E."/>
            <person name="Heiman D."/>
            <person name="Howarth C."/>
            <person name="Mehta T."/>
            <person name="Neiman D."/>
            <person name="Pearson M."/>
            <person name="Roberts A."/>
            <person name="Saif S."/>
            <person name="Shea T."/>
            <person name="Shenoy N."/>
            <person name="Sisk P."/>
            <person name="Stolte C."/>
            <person name="Sykes S."/>
            <person name="White J."/>
            <person name="Yandava C."/>
            <person name="Haas B."/>
            <person name="Nusbaum C."/>
            <person name="Birren B."/>
        </authorList>
    </citation>
    <scope>NUCLEOTIDE SEQUENCE [LARGE SCALE GENOMIC DNA]</scope>
    <source>
        <strain evidence="2">ATCC 50818</strain>
    </source>
</reference>
<keyword evidence="3" id="KW-1185">Reference proteome</keyword>
<dbReference type="KEGG" id="sre:PTSG_05967"/>
<dbReference type="GeneID" id="16073434"/>
<feature type="region of interest" description="Disordered" evidence="1">
    <location>
        <begin position="1"/>
        <end position="203"/>
    </location>
</feature>
<feature type="compositionally biased region" description="Low complexity" evidence="1">
    <location>
        <begin position="330"/>
        <end position="348"/>
    </location>
</feature>
<dbReference type="InParanoid" id="F2UDA9"/>
<feature type="compositionally biased region" description="Basic residues" evidence="1">
    <location>
        <begin position="59"/>
        <end position="70"/>
    </location>
</feature>
<feature type="compositionally biased region" description="Low complexity" evidence="1">
    <location>
        <begin position="176"/>
        <end position="192"/>
    </location>
</feature>
<feature type="compositionally biased region" description="Basic and acidic residues" evidence="1">
    <location>
        <begin position="90"/>
        <end position="99"/>
    </location>
</feature>
<dbReference type="EMBL" id="GL832969">
    <property type="protein sequence ID" value="EGD74604.1"/>
    <property type="molecule type" value="Genomic_DNA"/>
</dbReference>
<evidence type="ECO:0000313" key="3">
    <source>
        <dbReference type="Proteomes" id="UP000007799"/>
    </source>
</evidence>
<feature type="compositionally biased region" description="Polar residues" evidence="1">
    <location>
        <begin position="150"/>
        <end position="170"/>
    </location>
</feature>
<accession>F2UDA9</accession>
<dbReference type="RefSeq" id="XP_004992861.1">
    <property type="nucleotide sequence ID" value="XM_004992804.1"/>
</dbReference>
<feature type="compositionally biased region" description="Low complexity" evidence="1">
    <location>
        <begin position="71"/>
        <end position="87"/>
    </location>
</feature>
<feature type="region of interest" description="Disordered" evidence="1">
    <location>
        <begin position="323"/>
        <end position="354"/>
    </location>
</feature>
<feature type="region of interest" description="Disordered" evidence="1">
    <location>
        <begin position="249"/>
        <end position="270"/>
    </location>
</feature>